<comment type="caution">
    <text evidence="2">The sequence shown here is derived from an EMBL/GenBank/DDBJ whole genome shotgun (WGS) entry which is preliminary data.</text>
</comment>
<dbReference type="GO" id="GO:0003677">
    <property type="term" value="F:DNA binding"/>
    <property type="evidence" value="ECO:0007669"/>
    <property type="project" value="InterPro"/>
</dbReference>
<keyword evidence="3" id="KW-1185">Reference proteome</keyword>
<protein>
    <recommendedName>
        <fullName evidence="1">HTH psq-type domain-containing protein</fullName>
    </recommendedName>
</protein>
<dbReference type="AlphaFoldDB" id="A0A9P0LK45"/>
<name>A0A9P0LK45_ACAOB</name>
<evidence type="ECO:0000313" key="2">
    <source>
        <dbReference type="EMBL" id="CAH1998340.1"/>
    </source>
</evidence>
<dbReference type="Gene3D" id="1.10.10.60">
    <property type="entry name" value="Homeodomain-like"/>
    <property type="match status" value="1"/>
</dbReference>
<sequence>MTNTRKAISLKEKIDIIKNIKSGIGKSESARRKNMAKTPVSTIWCKSKSSKQANRNRRELRKLEILYVQMWIKLVYDGLRREEPKIFL</sequence>
<evidence type="ECO:0000259" key="1">
    <source>
        <dbReference type="Pfam" id="PF04218"/>
    </source>
</evidence>
<reference evidence="2" key="1">
    <citation type="submission" date="2022-03" db="EMBL/GenBank/DDBJ databases">
        <authorList>
            <person name="Sayadi A."/>
        </authorList>
    </citation>
    <scope>NUCLEOTIDE SEQUENCE</scope>
</reference>
<dbReference type="InterPro" id="IPR007889">
    <property type="entry name" value="HTH_Psq"/>
</dbReference>
<dbReference type="Pfam" id="PF04218">
    <property type="entry name" value="CENP-B_N"/>
    <property type="match status" value="1"/>
</dbReference>
<dbReference type="EMBL" id="CAKOFQ010007325">
    <property type="protein sequence ID" value="CAH1998340.1"/>
    <property type="molecule type" value="Genomic_DNA"/>
</dbReference>
<feature type="domain" description="HTH psq-type" evidence="1">
    <location>
        <begin position="3"/>
        <end position="48"/>
    </location>
</feature>
<evidence type="ECO:0000313" key="3">
    <source>
        <dbReference type="Proteomes" id="UP001152888"/>
    </source>
</evidence>
<accession>A0A9P0LK45</accession>
<gene>
    <name evidence="2" type="ORF">ACAOBT_LOCUS24318</name>
</gene>
<dbReference type="Proteomes" id="UP001152888">
    <property type="component" value="Unassembled WGS sequence"/>
</dbReference>
<organism evidence="2 3">
    <name type="scientific">Acanthoscelides obtectus</name>
    <name type="common">Bean weevil</name>
    <name type="synonym">Bruchus obtectus</name>
    <dbReference type="NCBI Taxonomy" id="200917"/>
    <lineage>
        <taxon>Eukaryota</taxon>
        <taxon>Metazoa</taxon>
        <taxon>Ecdysozoa</taxon>
        <taxon>Arthropoda</taxon>
        <taxon>Hexapoda</taxon>
        <taxon>Insecta</taxon>
        <taxon>Pterygota</taxon>
        <taxon>Neoptera</taxon>
        <taxon>Endopterygota</taxon>
        <taxon>Coleoptera</taxon>
        <taxon>Polyphaga</taxon>
        <taxon>Cucujiformia</taxon>
        <taxon>Chrysomeloidea</taxon>
        <taxon>Chrysomelidae</taxon>
        <taxon>Bruchinae</taxon>
        <taxon>Bruchini</taxon>
        <taxon>Acanthoscelides</taxon>
    </lineage>
</organism>
<proteinExistence type="predicted"/>